<organism evidence="1 2">
    <name type="scientific">Pseudoneobacillus rhizosphaerae</name>
    <dbReference type="NCBI Taxonomy" id="2880968"/>
    <lineage>
        <taxon>Bacteria</taxon>
        <taxon>Bacillati</taxon>
        <taxon>Bacillota</taxon>
        <taxon>Bacilli</taxon>
        <taxon>Bacillales</taxon>
        <taxon>Bacillaceae</taxon>
        <taxon>Pseudoneobacillus</taxon>
    </lineage>
</organism>
<dbReference type="EMBL" id="CAKJTG010000011">
    <property type="protein sequence ID" value="CAG9608618.1"/>
    <property type="molecule type" value="Genomic_DNA"/>
</dbReference>
<proteinExistence type="predicted"/>
<dbReference type="Pfam" id="PF13158">
    <property type="entry name" value="DUF3993"/>
    <property type="match status" value="1"/>
</dbReference>
<keyword evidence="2" id="KW-1185">Reference proteome</keyword>
<evidence type="ECO:0000313" key="2">
    <source>
        <dbReference type="Proteomes" id="UP000789845"/>
    </source>
</evidence>
<dbReference type="RefSeq" id="WP_230496861.1">
    <property type="nucleotide sequence ID" value="NZ_CAKJTG010000011.1"/>
</dbReference>
<dbReference type="Proteomes" id="UP000789845">
    <property type="component" value="Unassembled WGS sequence"/>
</dbReference>
<accession>A0A9C7GAI7</accession>
<dbReference type="AlphaFoldDB" id="A0A9C7GAI7"/>
<evidence type="ECO:0000313" key="1">
    <source>
        <dbReference type="EMBL" id="CAG9608618.1"/>
    </source>
</evidence>
<reference evidence="1" key="1">
    <citation type="submission" date="2021-10" db="EMBL/GenBank/DDBJ databases">
        <authorList>
            <person name="Criscuolo A."/>
        </authorList>
    </citation>
    <scope>NUCLEOTIDE SEQUENCE</scope>
    <source>
        <strain evidence="1">CIP111885</strain>
    </source>
</reference>
<gene>
    <name evidence="1" type="ORF">NEOCIP111885_02335</name>
</gene>
<comment type="caution">
    <text evidence="1">The sequence shown here is derived from an EMBL/GenBank/DDBJ whole genome shotgun (WGS) entry which is preliminary data.</text>
</comment>
<dbReference type="InterPro" id="IPR025056">
    <property type="entry name" value="DUF3993"/>
</dbReference>
<name>A0A9C7GAI7_9BACI</name>
<sequence>MRKVYVPVLMFFVLIIYILPDSPKASEDQLNSREKVFQFLESAFQAQISLSEKDRTMEEIDALLDPFFTKQYQQQFLEVNLQEQNGKFFTYGTDFGQLYIPFFAFSENTKVVIEKKKIYVFEYFPKNQLGPVGYDAHYEGLLIDKMEEQWKVSQYLVNQVPETIIRQALEMQETSE</sequence>
<evidence type="ECO:0008006" key="3">
    <source>
        <dbReference type="Google" id="ProtNLM"/>
    </source>
</evidence>
<protein>
    <recommendedName>
        <fullName evidence="3">DUF3993 domain-containing protein</fullName>
    </recommendedName>
</protein>